<dbReference type="AlphaFoldDB" id="A0A9D9ECU9"/>
<dbReference type="PANTHER" id="PTHR35848:SF6">
    <property type="entry name" value="CUPIN TYPE-2 DOMAIN-CONTAINING PROTEIN"/>
    <property type="match status" value="1"/>
</dbReference>
<evidence type="ECO:0000256" key="1">
    <source>
        <dbReference type="ARBA" id="ARBA00022723"/>
    </source>
</evidence>
<gene>
    <name evidence="3" type="ORF">IAC23_02795</name>
</gene>
<dbReference type="SUPFAM" id="SSF51182">
    <property type="entry name" value="RmlC-like cupins"/>
    <property type="match status" value="1"/>
</dbReference>
<comment type="caution">
    <text evidence="3">The sequence shown here is derived from an EMBL/GenBank/DDBJ whole genome shotgun (WGS) entry which is preliminary data.</text>
</comment>
<proteinExistence type="predicted"/>
<reference evidence="3" key="2">
    <citation type="journal article" date="2021" name="PeerJ">
        <title>Extensive microbial diversity within the chicken gut microbiome revealed by metagenomics and culture.</title>
        <authorList>
            <person name="Gilroy R."/>
            <person name="Ravi A."/>
            <person name="Getino M."/>
            <person name="Pursley I."/>
            <person name="Horton D.L."/>
            <person name="Alikhan N.F."/>
            <person name="Baker D."/>
            <person name="Gharbi K."/>
            <person name="Hall N."/>
            <person name="Watson M."/>
            <person name="Adriaenssens E.M."/>
            <person name="Foster-Nyarko E."/>
            <person name="Jarju S."/>
            <person name="Secka A."/>
            <person name="Antonio M."/>
            <person name="Oren A."/>
            <person name="Chaudhuri R.R."/>
            <person name="La Ragione R."/>
            <person name="Hildebrand F."/>
            <person name="Pallen M.J."/>
        </authorList>
    </citation>
    <scope>NUCLEOTIDE SEQUENCE</scope>
    <source>
        <strain evidence="3">D5-748</strain>
    </source>
</reference>
<dbReference type="InterPro" id="IPR011051">
    <property type="entry name" value="RmlC_Cupin_sf"/>
</dbReference>
<dbReference type="InterPro" id="IPR051610">
    <property type="entry name" value="GPI/OXD"/>
</dbReference>
<dbReference type="PANTHER" id="PTHR35848">
    <property type="entry name" value="OXALATE-BINDING PROTEIN"/>
    <property type="match status" value="1"/>
</dbReference>
<accession>A0A9D9ECU9</accession>
<evidence type="ECO:0000313" key="4">
    <source>
        <dbReference type="Proteomes" id="UP000823619"/>
    </source>
</evidence>
<organism evidence="3 4">
    <name type="scientific">Candidatus Cryptobacteroides merdavium</name>
    <dbReference type="NCBI Taxonomy" id="2840769"/>
    <lineage>
        <taxon>Bacteria</taxon>
        <taxon>Pseudomonadati</taxon>
        <taxon>Bacteroidota</taxon>
        <taxon>Bacteroidia</taxon>
        <taxon>Bacteroidales</taxon>
        <taxon>Candidatus Cryptobacteroides</taxon>
    </lineage>
</organism>
<evidence type="ECO:0000259" key="2">
    <source>
        <dbReference type="Pfam" id="PF07883"/>
    </source>
</evidence>
<dbReference type="Pfam" id="PF07883">
    <property type="entry name" value="Cupin_2"/>
    <property type="match status" value="1"/>
</dbReference>
<dbReference type="Gene3D" id="2.60.120.10">
    <property type="entry name" value="Jelly Rolls"/>
    <property type="match status" value="1"/>
</dbReference>
<dbReference type="Proteomes" id="UP000823619">
    <property type="component" value="Unassembled WGS sequence"/>
</dbReference>
<dbReference type="EMBL" id="JADIMO010000032">
    <property type="protein sequence ID" value="MBO8444610.1"/>
    <property type="molecule type" value="Genomic_DNA"/>
</dbReference>
<dbReference type="InterPro" id="IPR013096">
    <property type="entry name" value="Cupin_2"/>
</dbReference>
<name>A0A9D9ECU9_9BACT</name>
<sequence>MNIDFDKMDLSVIPNFKGGEKELHARMFFDGTNRIMKARLIPGASIGMHTHEGTSEVIFITSGKGSVICDGEKTPVFAGLCHYCPEGHTHSLINDSDADLEFLAVVPTHQKMAE</sequence>
<evidence type="ECO:0000313" key="3">
    <source>
        <dbReference type="EMBL" id="MBO8444610.1"/>
    </source>
</evidence>
<protein>
    <submittedName>
        <fullName evidence="3">Cupin domain-containing protein</fullName>
    </submittedName>
</protein>
<dbReference type="GO" id="GO:0046872">
    <property type="term" value="F:metal ion binding"/>
    <property type="evidence" value="ECO:0007669"/>
    <property type="project" value="UniProtKB-KW"/>
</dbReference>
<dbReference type="InterPro" id="IPR014710">
    <property type="entry name" value="RmlC-like_jellyroll"/>
</dbReference>
<reference evidence="3" key="1">
    <citation type="submission" date="2020-10" db="EMBL/GenBank/DDBJ databases">
        <authorList>
            <person name="Gilroy R."/>
        </authorList>
    </citation>
    <scope>NUCLEOTIDE SEQUENCE</scope>
    <source>
        <strain evidence="3">D5-748</strain>
    </source>
</reference>
<keyword evidence="1" id="KW-0479">Metal-binding</keyword>
<feature type="domain" description="Cupin type-2" evidence="2">
    <location>
        <begin position="39"/>
        <end position="106"/>
    </location>
</feature>